<accession>A0A7S0X0K2</accession>
<dbReference type="InterPro" id="IPR006620">
    <property type="entry name" value="Pro_4_hyd_alph"/>
</dbReference>
<dbReference type="InterPro" id="IPR051559">
    <property type="entry name" value="HIF_prolyl_hydroxylases"/>
</dbReference>
<dbReference type="GO" id="GO:0031418">
    <property type="term" value="F:L-ascorbic acid binding"/>
    <property type="evidence" value="ECO:0007669"/>
    <property type="project" value="UniProtKB-KW"/>
</dbReference>
<evidence type="ECO:0000259" key="5">
    <source>
        <dbReference type="SMART" id="SM00702"/>
    </source>
</evidence>
<sequence length="362" mass="39741">MNRIQPAWLRLPWQQAWAHAASRGMAAMTDASMAQLTAAASARIQTAIAPEVCKTLTAQGYAVVDNLFDPKHAELLRQEIVQLYQGSRMHKNHTHLVRDNTTRLLEKGSIHEAELTLNSNNAQQAAPLCARLNADTTLRTMLSLLTPGLTLDMQAIKLQYNAGEGGCFPIHADTDASLDGRRVTSIFYLNPGWQPSHGGQLKLYPWPLPPVEIAPLHNRLVLFTSHTQLHRVTPSFAPDGRCCFTIWLSQSRGRRVVRAAPASPLSSLQPATSPEQDPGAAVKFLMTPSVRLHAAKLALSGEWEESLRQSHKPGPELHAMLAQHRAEVALIGRALGKYSGVMQRLQQEPQLAQSAAASISWL</sequence>
<reference evidence="6" key="1">
    <citation type="submission" date="2021-01" db="EMBL/GenBank/DDBJ databases">
        <authorList>
            <person name="Corre E."/>
            <person name="Pelletier E."/>
            <person name="Niang G."/>
            <person name="Scheremetjew M."/>
            <person name="Finn R."/>
            <person name="Kale V."/>
            <person name="Holt S."/>
            <person name="Cochrane G."/>
            <person name="Meng A."/>
            <person name="Brown T."/>
            <person name="Cohen L."/>
        </authorList>
    </citation>
    <scope>NUCLEOTIDE SEQUENCE</scope>
    <source>
        <strain evidence="6">SAG 11-49</strain>
    </source>
</reference>
<keyword evidence="4" id="KW-0560">Oxidoreductase</keyword>
<proteinExistence type="predicted"/>
<keyword evidence="2" id="KW-0847">Vitamin C</keyword>
<dbReference type="GO" id="GO:0071456">
    <property type="term" value="P:cellular response to hypoxia"/>
    <property type="evidence" value="ECO:0007669"/>
    <property type="project" value="TreeGrafter"/>
</dbReference>
<dbReference type="Pfam" id="PF13640">
    <property type="entry name" value="2OG-FeII_Oxy_3"/>
    <property type="match status" value="1"/>
</dbReference>
<protein>
    <recommendedName>
        <fullName evidence="5">Prolyl 4-hydroxylase alpha subunit domain-containing protein</fullName>
    </recommendedName>
</protein>
<dbReference type="SMART" id="SM00702">
    <property type="entry name" value="P4Hc"/>
    <property type="match status" value="1"/>
</dbReference>
<evidence type="ECO:0000256" key="4">
    <source>
        <dbReference type="ARBA" id="ARBA00023002"/>
    </source>
</evidence>
<evidence type="ECO:0000256" key="2">
    <source>
        <dbReference type="ARBA" id="ARBA00022896"/>
    </source>
</evidence>
<evidence type="ECO:0000256" key="3">
    <source>
        <dbReference type="ARBA" id="ARBA00022964"/>
    </source>
</evidence>
<gene>
    <name evidence="6" type="ORF">CLEI1391_LOCUS19818</name>
</gene>
<dbReference type="EMBL" id="HBFB01035281">
    <property type="protein sequence ID" value="CAD8695632.1"/>
    <property type="molecule type" value="Transcribed_RNA"/>
</dbReference>
<evidence type="ECO:0000313" key="6">
    <source>
        <dbReference type="EMBL" id="CAD8695632.1"/>
    </source>
</evidence>
<dbReference type="InterPro" id="IPR044862">
    <property type="entry name" value="Pro_4_hyd_alph_FE2OG_OXY"/>
</dbReference>
<evidence type="ECO:0000256" key="1">
    <source>
        <dbReference type="ARBA" id="ARBA00001961"/>
    </source>
</evidence>
<comment type="cofactor">
    <cofactor evidence="1">
        <name>L-ascorbate</name>
        <dbReference type="ChEBI" id="CHEBI:38290"/>
    </cofactor>
</comment>
<keyword evidence="3" id="KW-0223">Dioxygenase</keyword>
<name>A0A7S0X0K2_9CHLO</name>
<feature type="domain" description="Prolyl 4-hydroxylase alpha subunit" evidence="5">
    <location>
        <begin position="59"/>
        <end position="249"/>
    </location>
</feature>
<dbReference type="Gene3D" id="2.60.120.620">
    <property type="entry name" value="q2cbj1_9rhob like domain"/>
    <property type="match status" value="1"/>
</dbReference>
<organism evidence="6">
    <name type="scientific">Chlamydomonas leiostraca</name>
    <dbReference type="NCBI Taxonomy" id="1034604"/>
    <lineage>
        <taxon>Eukaryota</taxon>
        <taxon>Viridiplantae</taxon>
        <taxon>Chlorophyta</taxon>
        <taxon>core chlorophytes</taxon>
        <taxon>Chlorophyceae</taxon>
        <taxon>CS clade</taxon>
        <taxon>Chlamydomonadales</taxon>
        <taxon>Chlamydomonadaceae</taxon>
        <taxon>Chlamydomonas</taxon>
    </lineage>
</organism>
<dbReference type="GO" id="GO:0031543">
    <property type="term" value="F:peptidyl-proline dioxygenase activity"/>
    <property type="evidence" value="ECO:0007669"/>
    <property type="project" value="TreeGrafter"/>
</dbReference>
<dbReference type="SUPFAM" id="SSF51197">
    <property type="entry name" value="Clavaminate synthase-like"/>
    <property type="match status" value="1"/>
</dbReference>
<dbReference type="AlphaFoldDB" id="A0A7S0X0K2"/>
<dbReference type="PANTHER" id="PTHR12907">
    <property type="entry name" value="EGL NINE HOMOLOG-RELATED"/>
    <property type="match status" value="1"/>
</dbReference>
<dbReference type="GO" id="GO:0008198">
    <property type="term" value="F:ferrous iron binding"/>
    <property type="evidence" value="ECO:0007669"/>
    <property type="project" value="TreeGrafter"/>
</dbReference>
<dbReference type="PANTHER" id="PTHR12907:SF26">
    <property type="entry name" value="HIF PROLYL HYDROXYLASE, ISOFORM C"/>
    <property type="match status" value="1"/>
</dbReference>